<gene>
    <name evidence="6" type="ORF">H0A75_00535</name>
</gene>
<keyword evidence="4" id="KW-0460">Magnesium</keyword>
<dbReference type="GO" id="GO:0005975">
    <property type="term" value="P:carbohydrate metabolic process"/>
    <property type="evidence" value="ECO:0007669"/>
    <property type="project" value="InterPro"/>
</dbReference>
<dbReference type="EMBL" id="JACCHS010000003">
    <property type="protein sequence ID" value="NYT46415.1"/>
    <property type="molecule type" value="Genomic_DNA"/>
</dbReference>
<name>A0A7Z0MN29_9GAMM</name>
<keyword evidence="3" id="KW-0378">Hydrolase</keyword>
<comment type="caution">
    <text evidence="6">The sequence shown here is derived from an EMBL/GenBank/DDBJ whole genome shotgun (WGS) entry which is preliminary data.</text>
</comment>
<accession>A0A7Z0MN29</accession>
<dbReference type="Gene3D" id="3.20.20.370">
    <property type="entry name" value="Glycoside hydrolase/deacetylase"/>
    <property type="match status" value="1"/>
</dbReference>
<keyword evidence="5" id="KW-0119">Carbohydrate metabolism</keyword>
<evidence type="ECO:0000256" key="1">
    <source>
        <dbReference type="ARBA" id="ARBA00001946"/>
    </source>
</evidence>
<evidence type="ECO:0000256" key="5">
    <source>
        <dbReference type="ARBA" id="ARBA00023277"/>
    </source>
</evidence>
<evidence type="ECO:0000256" key="3">
    <source>
        <dbReference type="ARBA" id="ARBA00022801"/>
    </source>
</evidence>
<proteinExistence type="predicted"/>
<organism evidence="6 7">
    <name type="scientific">Candidatus Methanofishera endochildressiae</name>
    <dbReference type="NCBI Taxonomy" id="2738884"/>
    <lineage>
        <taxon>Bacteria</taxon>
        <taxon>Pseudomonadati</taxon>
        <taxon>Pseudomonadota</taxon>
        <taxon>Gammaproteobacteria</taxon>
        <taxon>Candidatus Methanofishera</taxon>
    </lineage>
</organism>
<evidence type="ECO:0000313" key="7">
    <source>
        <dbReference type="Proteomes" id="UP000537890"/>
    </source>
</evidence>
<reference evidence="6 7" key="1">
    <citation type="submission" date="2020-05" db="EMBL/GenBank/DDBJ databases">
        <title>Horizontal transmission and recombination maintain forever young bacterial symbiont genomes.</title>
        <authorList>
            <person name="Russell S.L."/>
            <person name="Pepper-Tunick E."/>
            <person name="Svedberg J."/>
            <person name="Byrne A."/>
            <person name="Ruelas Castillo J."/>
            <person name="Vollmers C."/>
            <person name="Beinart R.A."/>
            <person name="Corbett-Detig R."/>
        </authorList>
    </citation>
    <scope>NUCLEOTIDE SEQUENCE [LARGE SCALE GENOMIC DNA]</scope>
    <source>
        <strain evidence="6">4727-3</strain>
    </source>
</reference>
<protein>
    <submittedName>
        <fullName evidence="6">ChbG/HpnK family deacetylase</fullName>
    </submittedName>
</protein>
<dbReference type="AlphaFoldDB" id="A0A7Z0MN29"/>
<sequence>MLQSPKLLGLNESGNLTMSYLNKILGSLKRGSVYELMCHPGYFDSDEITDSDLLRYHRWEAELSLLLSDEFGHLCVQQGVELINYRQLDEIHGKKFN</sequence>
<dbReference type="InterPro" id="IPR006879">
    <property type="entry name" value="YdjC-like"/>
</dbReference>
<dbReference type="InterPro" id="IPR011330">
    <property type="entry name" value="Glyco_hydro/deAcase_b/a-brl"/>
</dbReference>
<dbReference type="Proteomes" id="UP000537890">
    <property type="component" value="Unassembled WGS sequence"/>
</dbReference>
<dbReference type="GO" id="GO:0016787">
    <property type="term" value="F:hydrolase activity"/>
    <property type="evidence" value="ECO:0007669"/>
    <property type="project" value="UniProtKB-KW"/>
</dbReference>
<dbReference type="GO" id="GO:0046872">
    <property type="term" value="F:metal ion binding"/>
    <property type="evidence" value="ECO:0007669"/>
    <property type="project" value="UniProtKB-KW"/>
</dbReference>
<evidence type="ECO:0000313" key="6">
    <source>
        <dbReference type="EMBL" id="NYT46415.1"/>
    </source>
</evidence>
<evidence type="ECO:0000256" key="2">
    <source>
        <dbReference type="ARBA" id="ARBA00022723"/>
    </source>
</evidence>
<evidence type="ECO:0000256" key="4">
    <source>
        <dbReference type="ARBA" id="ARBA00022842"/>
    </source>
</evidence>
<keyword evidence="2" id="KW-0479">Metal-binding</keyword>
<dbReference type="Pfam" id="PF04794">
    <property type="entry name" value="YdjC"/>
    <property type="match status" value="1"/>
</dbReference>
<comment type="cofactor">
    <cofactor evidence="1">
        <name>Mg(2+)</name>
        <dbReference type="ChEBI" id="CHEBI:18420"/>
    </cofactor>
</comment>
<dbReference type="SUPFAM" id="SSF88713">
    <property type="entry name" value="Glycoside hydrolase/deacetylase"/>
    <property type="match status" value="1"/>
</dbReference>